<keyword evidence="4" id="KW-1185">Reference proteome</keyword>
<dbReference type="EMBL" id="FQZZ01000001">
    <property type="protein sequence ID" value="SHJ40101.1"/>
    <property type="molecule type" value="Genomic_DNA"/>
</dbReference>
<protein>
    <recommendedName>
        <fullName evidence="5">Plastocyanin</fullName>
    </recommendedName>
</protein>
<gene>
    <name evidence="3" type="ORF">SAMN05444142_101127</name>
</gene>
<dbReference type="AlphaFoldDB" id="A0A1H0CVU1"/>
<name>A0A1H0CVU1_9RHOB</name>
<feature type="chain" id="PRO_5015064455" description="Plastocyanin" evidence="2">
    <location>
        <begin position="22"/>
        <end position="131"/>
    </location>
</feature>
<dbReference type="RefSeq" id="WP_149786956.1">
    <property type="nucleotide sequence ID" value="NZ_FNIO01000001.1"/>
</dbReference>
<evidence type="ECO:0008006" key="5">
    <source>
        <dbReference type="Google" id="ProtNLM"/>
    </source>
</evidence>
<keyword evidence="2" id="KW-0732">Signal</keyword>
<evidence type="ECO:0000313" key="3">
    <source>
        <dbReference type="EMBL" id="SHJ40101.1"/>
    </source>
</evidence>
<evidence type="ECO:0000313" key="4">
    <source>
        <dbReference type="Proteomes" id="UP000324252"/>
    </source>
</evidence>
<feature type="signal peptide" evidence="2">
    <location>
        <begin position="1"/>
        <end position="21"/>
    </location>
</feature>
<organism evidence="3 4">
    <name type="scientific">Lutimaribacter pacificus</name>
    <dbReference type="NCBI Taxonomy" id="391948"/>
    <lineage>
        <taxon>Bacteria</taxon>
        <taxon>Pseudomonadati</taxon>
        <taxon>Pseudomonadota</taxon>
        <taxon>Alphaproteobacteria</taxon>
        <taxon>Rhodobacterales</taxon>
        <taxon>Roseobacteraceae</taxon>
        <taxon>Lutimaribacter</taxon>
    </lineage>
</organism>
<dbReference type="OrthoDB" id="7725826at2"/>
<feature type="region of interest" description="Disordered" evidence="1">
    <location>
        <begin position="88"/>
        <end position="113"/>
    </location>
</feature>
<proteinExistence type="predicted"/>
<evidence type="ECO:0000256" key="1">
    <source>
        <dbReference type="SAM" id="MobiDB-lite"/>
    </source>
</evidence>
<evidence type="ECO:0000256" key="2">
    <source>
        <dbReference type="SAM" id="SignalP"/>
    </source>
</evidence>
<accession>A0A1H0CVU1</accession>
<dbReference type="Gene3D" id="2.60.40.420">
    <property type="entry name" value="Cupredoxins - blue copper proteins"/>
    <property type="match status" value="1"/>
</dbReference>
<dbReference type="SUPFAM" id="SSF49503">
    <property type="entry name" value="Cupredoxins"/>
    <property type="match status" value="1"/>
</dbReference>
<reference evidence="3 4" key="1">
    <citation type="submission" date="2016-11" db="EMBL/GenBank/DDBJ databases">
        <authorList>
            <person name="Varghese N."/>
            <person name="Submissions S."/>
        </authorList>
    </citation>
    <scope>NUCLEOTIDE SEQUENCE [LARGE SCALE GENOMIC DNA]</scope>
    <source>
        <strain evidence="3 4">DSM 29620</strain>
    </source>
</reference>
<dbReference type="Proteomes" id="UP000324252">
    <property type="component" value="Unassembled WGS sequence"/>
</dbReference>
<dbReference type="InterPro" id="IPR008972">
    <property type="entry name" value="Cupredoxin"/>
</dbReference>
<sequence>MLRKTAAAAFAFGLISAGAYAAEHEVTILDGAFFPEITYVQPGDTVVIENASETPRTVFGDTFHFVTPSLNTGDQFVLTVTEDMPTDYFGTSATEGTVGEGGATAEQEADTDEEGNVMHGMLSFDAPVLED</sequence>